<name>A0A0A9G6X0_ARUDO</name>
<organism evidence="1">
    <name type="scientific">Arundo donax</name>
    <name type="common">Giant reed</name>
    <name type="synonym">Donax arundinaceus</name>
    <dbReference type="NCBI Taxonomy" id="35708"/>
    <lineage>
        <taxon>Eukaryota</taxon>
        <taxon>Viridiplantae</taxon>
        <taxon>Streptophyta</taxon>
        <taxon>Embryophyta</taxon>
        <taxon>Tracheophyta</taxon>
        <taxon>Spermatophyta</taxon>
        <taxon>Magnoliopsida</taxon>
        <taxon>Liliopsida</taxon>
        <taxon>Poales</taxon>
        <taxon>Poaceae</taxon>
        <taxon>PACMAD clade</taxon>
        <taxon>Arundinoideae</taxon>
        <taxon>Arundineae</taxon>
        <taxon>Arundo</taxon>
    </lineage>
</organism>
<sequence>MKVMRDGAGRTWKVFNDSFDLKCRWAKGRSDAVVSHPTYA</sequence>
<evidence type="ECO:0000313" key="1">
    <source>
        <dbReference type="EMBL" id="JAE19194.1"/>
    </source>
</evidence>
<dbReference type="EMBL" id="GBRH01178702">
    <property type="protein sequence ID" value="JAE19194.1"/>
    <property type="molecule type" value="Transcribed_RNA"/>
</dbReference>
<protein>
    <submittedName>
        <fullName evidence="1">Uncharacterized protein</fullName>
    </submittedName>
</protein>
<reference evidence="1" key="1">
    <citation type="submission" date="2014-09" db="EMBL/GenBank/DDBJ databases">
        <authorList>
            <person name="Magalhaes I.L.F."/>
            <person name="Oliveira U."/>
            <person name="Santos F.R."/>
            <person name="Vidigal T.H.D.A."/>
            <person name="Brescovit A.D."/>
            <person name="Santos A.J."/>
        </authorList>
    </citation>
    <scope>NUCLEOTIDE SEQUENCE</scope>
    <source>
        <tissue evidence="1">Shoot tissue taken approximately 20 cm above the soil surface</tissue>
    </source>
</reference>
<accession>A0A0A9G6X0</accession>
<proteinExistence type="predicted"/>
<reference evidence="1" key="2">
    <citation type="journal article" date="2015" name="Data Brief">
        <title>Shoot transcriptome of the giant reed, Arundo donax.</title>
        <authorList>
            <person name="Barrero R.A."/>
            <person name="Guerrero F.D."/>
            <person name="Moolhuijzen P."/>
            <person name="Goolsby J.A."/>
            <person name="Tidwell J."/>
            <person name="Bellgard S.E."/>
            <person name="Bellgard M.I."/>
        </authorList>
    </citation>
    <scope>NUCLEOTIDE SEQUENCE</scope>
    <source>
        <tissue evidence="1">Shoot tissue taken approximately 20 cm above the soil surface</tissue>
    </source>
</reference>
<dbReference type="AlphaFoldDB" id="A0A0A9G6X0"/>